<dbReference type="Pfam" id="PF13699">
    <property type="entry name" value="eCIS_core"/>
    <property type="match status" value="1"/>
</dbReference>
<evidence type="ECO:0000256" key="1">
    <source>
        <dbReference type="SAM" id="MobiDB-lite"/>
    </source>
</evidence>
<feature type="domain" description="eCIS core" evidence="2">
    <location>
        <begin position="56"/>
        <end position="133"/>
    </location>
</feature>
<evidence type="ECO:0000313" key="4">
    <source>
        <dbReference type="Proteomes" id="UP000245712"/>
    </source>
</evidence>
<evidence type="ECO:0000313" key="3">
    <source>
        <dbReference type="EMBL" id="PVX76291.1"/>
    </source>
</evidence>
<comment type="caution">
    <text evidence="3">The sequence shown here is derived from an EMBL/GenBank/DDBJ whole genome shotgun (WGS) entry which is preliminary data.</text>
</comment>
<sequence length="440" mass="47372">MFALPSQRPAPKSAAPASMRAPPEPIARAARKAPAHGQHDAGPQAARAVPKSSGFPLPATARAFFEPRFGFDLSRVRIHADEDAARSAQAHGAAAYALGQHIVFGAGRYAPNTTSGRQLLAHELSHTIQQRDAGDAALEARAGLRRSTREEERDAQTAAQSALAGHHFGVMRQSPRSPLALACSNADPAAAKLHDTEEFGNAAYQFAKHNSSLGESVLAKIRSGIVKLTWQSGGYEVAYSFFDFYSSFGNSVRQMSADEESKAKLADRIAETDTTLGFTTTTLRSEVLGWDDTRIAMLLLHEFTHTGHIAASSSAVGSGAYQEGQSYGVEYFYAELAGDSTRTTKIQGIVSAGEVLSYQKAADLGRFQEDFKVAYALMTALRDVVKKGSSPLLPFPEITSAAAQLLQQEVLRRFQRPDADLAKYIAYVKANLASFKLPPI</sequence>
<evidence type="ECO:0000259" key="2">
    <source>
        <dbReference type="Pfam" id="PF13699"/>
    </source>
</evidence>
<proteinExistence type="predicted"/>
<dbReference type="Proteomes" id="UP000245712">
    <property type="component" value="Unassembled WGS sequence"/>
</dbReference>
<dbReference type="InterPro" id="IPR025295">
    <property type="entry name" value="eCIS_core_dom"/>
</dbReference>
<dbReference type="EMBL" id="QEOB01000016">
    <property type="protein sequence ID" value="PVX76291.1"/>
    <property type="molecule type" value="Genomic_DNA"/>
</dbReference>
<name>A0ABX5KIF6_9BURK</name>
<organism evidence="3 4">
    <name type="scientific">Paraburkholderia unamae</name>
    <dbReference type="NCBI Taxonomy" id="219649"/>
    <lineage>
        <taxon>Bacteria</taxon>
        <taxon>Pseudomonadati</taxon>
        <taxon>Pseudomonadota</taxon>
        <taxon>Betaproteobacteria</taxon>
        <taxon>Burkholderiales</taxon>
        <taxon>Burkholderiaceae</taxon>
        <taxon>Paraburkholderia</taxon>
    </lineage>
</organism>
<reference evidence="3 4" key="1">
    <citation type="submission" date="2018-05" db="EMBL/GenBank/DDBJ databases">
        <title>Genomic Encyclopedia of Type Strains, Phase IV (KMG-V): Genome sequencing to study the core and pangenomes of soil and plant-associated prokaryotes.</title>
        <authorList>
            <person name="Whitman W."/>
        </authorList>
    </citation>
    <scope>NUCLEOTIDE SEQUENCE [LARGE SCALE GENOMIC DNA]</scope>
    <source>
        <strain evidence="3 4">SCZa-39</strain>
    </source>
</reference>
<feature type="region of interest" description="Disordered" evidence="1">
    <location>
        <begin position="1"/>
        <end position="53"/>
    </location>
</feature>
<gene>
    <name evidence="3" type="ORF">C7402_11674</name>
</gene>
<protein>
    <submittedName>
        <fullName evidence="3">Uncharacterized protein DUF4157</fullName>
    </submittedName>
</protein>
<accession>A0ABX5KIF6</accession>
<keyword evidence="4" id="KW-1185">Reference proteome</keyword>